<feature type="signal peptide" evidence="1">
    <location>
        <begin position="1"/>
        <end position="16"/>
    </location>
</feature>
<reference evidence="2" key="1">
    <citation type="submission" date="2020-08" db="EMBL/GenBank/DDBJ databases">
        <title>Multicomponent nature underlies the extraordinary mechanical properties of spider dragline silk.</title>
        <authorList>
            <person name="Kono N."/>
            <person name="Nakamura H."/>
            <person name="Mori M."/>
            <person name="Yoshida Y."/>
            <person name="Ohtoshi R."/>
            <person name="Malay A.D."/>
            <person name="Moran D.A.P."/>
            <person name="Tomita M."/>
            <person name="Numata K."/>
            <person name="Arakawa K."/>
        </authorList>
    </citation>
    <scope>NUCLEOTIDE SEQUENCE</scope>
</reference>
<evidence type="ECO:0000256" key="1">
    <source>
        <dbReference type="SAM" id="SignalP"/>
    </source>
</evidence>
<proteinExistence type="predicted"/>
<sequence length="98" mass="10928">MFRVTTVVLLLTLATCQYEVPTLGCYSPVSCYGCGKPGFIKSKYPKCSLKKESASSVNAIQMFTCLNPSQYLYLTSKPMKLQAQFELIQEPAIQSEEN</sequence>
<gene>
    <name evidence="2" type="ORF">TNIN_203951</name>
</gene>
<name>A0A8X7BWA6_9ARAC</name>
<dbReference type="OrthoDB" id="6783097at2759"/>
<evidence type="ECO:0008006" key="4">
    <source>
        <dbReference type="Google" id="ProtNLM"/>
    </source>
</evidence>
<keyword evidence="1" id="KW-0732">Signal</keyword>
<dbReference type="Proteomes" id="UP000886998">
    <property type="component" value="Unassembled WGS sequence"/>
</dbReference>
<dbReference type="AlphaFoldDB" id="A0A8X7BWA6"/>
<accession>A0A8X7BWA6</accession>
<dbReference type="EMBL" id="BMAV01004870">
    <property type="protein sequence ID" value="GFY45453.1"/>
    <property type="molecule type" value="Genomic_DNA"/>
</dbReference>
<organism evidence="2 3">
    <name type="scientific">Trichonephila inaurata madagascariensis</name>
    <dbReference type="NCBI Taxonomy" id="2747483"/>
    <lineage>
        <taxon>Eukaryota</taxon>
        <taxon>Metazoa</taxon>
        <taxon>Ecdysozoa</taxon>
        <taxon>Arthropoda</taxon>
        <taxon>Chelicerata</taxon>
        <taxon>Arachnida</taxon>
        <taxon>Araneae</taxon>
        <taxon>Araneomorphae</taxon>
        <taxon>Entelegynae</taxon>
        <taxon>Araneoidea</taxon>
        <taxon>Nephilidae</taxon>
        <taxon>Trichonephila</taxon>
        <taxon>Trichonephila inaurata</taxon>
    </lineage>
</organism>
<feature type="chain" id="PRO_5036472751" description="Secreted protein" evidence="1">
    <location>
        <begin position="17"/>
        <end position="98"/>
    </location>
</feature>
<comment type="caution">
    <text evidence="2">The sequence shown here is derived from an EMBL/GenBank/DDBJ whole genome shotgun (WGS) entry which is preliminary data.</text>
</comment>
<keyword evidence="3" id="KW-1185">Reference proteome</keyword>
<evidence type="ECO:0000313" key="2">
    <source>
        <dbReference type="EMBL" id="GFY45453.1"/>
    </source>
</evidence>
<protein>
    <recommendedName>
        <fullName evidence="4">Secreted protein</fullName>
    </recommendedName>
</protein>
<evidence type="ECO:0000313" key="3">
    <source>
        <dbReference type="Proteomes" id="UP000886998"/>
    </source>
</evidence>